<keyword evidence="8" id="KW-1160">Virus entry into host cell</keyword>
<evidence type="ECO:0000256" key="8">
    <source>
        <dbReference type="ARBA" id="ARBA00023195"/>
    </source>
</evidence>
<evidence type="ECO:0000256" key="5">
    <source>
        <dbReference type="ARBA" id="ARBA00022908"/>
    </source>
</evidence>
<evidence type="ECO:0000256" key="7">
    <source>
        <dbReference type="ARBA" id="ARBA00023172"/>
    </source>
</evidence>
<protein>
    <recommendedName>
        <fullName evidence="2">Integrase</fullName>
    </recommendedName>
</protein>
<dbReference type="InterPro" id="IPR002104">
    <property type="entry name" value="Integrase_catalytic"/>
</dbReference>
<organism evidence="10">
    <name type="scientific">Podoviridae sp. ctiuS14</name>
    <dbReference type="NCBI Taxonomy" id="2827620"/>
    <lineage>
        <taxon>Viruses</taxon>
        <taxon>Duplodnaviria</taxon>
        <taxon>Heunggongvirae</taxon>
        <taxon>Uroviricota</taxon>
        <taxon>Caudoviricetes</taxon>
    </lineage>
</organism>
<keyword evidence="3" id="KW-0808">Transferase</keyword>
<evidence type="ECO:0000256" key="2">
    <source>
        <dbReference type="ARBA" id="ARBA00016082"/>
    </source>
</evidence>
<dbReference type="InterPro" id="IPR010998">
    <property type="entry name" value="Integrase_recombinase_N"/>
</dbReference>
<evidence type="ECO:0000313" key="10">
    <source>
        <dbReference type="EMBL" id="DAD71083.1"/>
    </source>
</evidence>
<dbReference type="SUPFAM" id="SSF56349">
    <property type="entry name" value="DNA breaking-rejoining enzymes"/>
    <property type="match status" value="1"/>
</dbReference>
<keyword evidence="6" id="KW-0238">DNA-binding</keyword>
<name>A0A8S5LMH1_9CAUD</name>
<dbReference type="InterPro" id="IPR011010">
    <property type="entry name" value="DNA_brk_join_enz"/>
</dbReference>
<keyword evidence="7" id="KW-0233">DNA recombination</keyword>
<dbReference type="Gene3D" id="1.10.150.130">
    <property type="match status" value="1"/>
</dbReference>
<evidence type="ECO:0000256" key="4">
    <source>
        <dbReference type="ARBA" id="ARBA00022801"/>
    </source>
</evidence>
<evidence type="ECO:0000259" key="9">
    <source>
        <dbReference type="PROSITE" id="PS51898"/>
    </source>
</evidence>
<dbReference type="PROSITE" id="PS51898">
    <property type="entry name" value="TYR_RECOMBINASE"/>
    <property type="match status" value="1"/>
</dbReference>
<dbReference type="GO" id="GO:0016740">
    <property type="term" value="F:transferase activity"/>
    <property type="evidence" value="ECO:0007669"/>
    <property type="project" value="UniProtKB-KW"/>
</dbReference>
<dbReference type="GO" id="GO:0015074">
    <property type="term" value="P:DNA integration"/>
    <property type="evidence" value="ECO:0007669"/>
    <property type="project" value="UniProtKB-KW"/>
</dbReference>
<dbReference type="InterPro" id="IPR050090">
    <property type="entry name" value="Tyrosine_recombinase_XerCD"/>
</dbReference>
<dbReference type="GO" id="GO:0075713">
    <property type="term" value="P:establishment of integrated proviral latency"/>
    <property type="evidence" value="ECO:0007669"/>
    <property type="project" value="UniProtKB-KW"/>
</dbReference>
<proteinExistence type="inferred from homology"/>
<dbReference type="PANTHER" id="PTHR30349">
    <property type="entry name" value="PHAGE INTEGRASE-RELATED"/>
    <property type="match status" value="1"/>
</dbReference>
<accession>A0A8S5LMH1</accession>
<evidence type="ECO:0000256" key="1">
    <source>
        <dbReference type="ARBA" id="ARBA00008857"/>
    </source>
</evidence>
<reference evidence="10" key="1">
    <citation type="journal article" date="2021" name="Proc. Natl. Acad. Sci. U.S.A.">
        <title>A Catalog of Tens of Thousands of Viruses from Human Metagenomes Reveals Hidden Associations with Chronic Diseases.</title>
        <authorList>
            <person name="Tisza M.J."/>
            <person name="Buck C.B."/>
        </authorList>
    </citation>
    <scope>NUCLEOTIDE SEQUENCE</scope>
    <source>
        <strain evidence="10">CtiuS14</strain>
    </source>
</reference>
<dbReference type="CDD" id="cd01189">
    <property type="entry name" value="INT_ICEBs1_C_like"/>
    <property type="match status" value="1"/>
</dbReference>
<dbReference type="GO" id="GO:0016787">
    <property type="term" value="F:hydrolase activity"/>
    <property type="evidence" value="ECO:0007669"/>
    <property type="project" value="UniProtKB-KW"/>
</dbReference>
<dbReference type="Gene3D" id="1.10.443.10">
    <property type="entry name" value="Intergrase catalytic core"/>
    <property type="match status" value="1"/>
</dbReference>
<sequence>MKLYKKNNKIYVDYSLGAERIRKSLKLEWNKTNLNYVRSEIIPKLLKQTGQSKEYSLYELLDMVVEQVKTFKKVSTVYMLSSLISITKRYVLDRPIDKYTVRDIENVSLAMYKDGYASGSIKNSINLLKRTFDLGIKLGVISFNPVFQIFIPSRKKIKRVVYSKEQVKRLLESSDGELNTFLYLAVYTGARPGEILALTNEDLKDDRIVIKKTLAINTKNIQTTKTGKAREIVIPETLKSRLKYFSRFSRTYSTLTKQFQKLCKELSLPYGGLHSLRHTYASTLLNDRVDPLVIKELLGHRSLKMLENVYGHFMGYSKEDFDSINSSLNYGLVKN</sequence>
<evidence type="ECO:0000256" key="6">
    <source>
        <dbReference type="ARBA" id="ARBA00023125"/>
    </source>
</evidence>
<keyword evidence="8" id="KW-1179">Viral genome integration</keyword>
<dbReference type="EMBL" id="BK015876">
    <property type="protein sequence ID" value="DAD71083.1"/>
    <property type="molecule type" value="Genomic_DNA"/>
</dbReference>
<dbReference type="GO" id="GO:0006310">
    <property type="term" value="P:DNA recombination"/>
    <property type="evidence" value="ECO:0007669"/>
    <property type="project" value="UniProtKB-KW"/>
</dbReference>
<dbReference type="Pfam" id="PF00589">
    <property type="entry name" value="Phage_integrase"/>
    <property type="match status" value="1"/>
</dbReference>
<keyword evidence="4" id="KW-0378">Hydrolase</keyword>
<evidence type="ECO:0000256" key="3">
    <source>
        <dbReference type="ARBA" id="ARBA00022679"/>
    </source>
</evidence>
<dbReference type="GO" id="GO:0044826">
    <property type="term" value="P:viral genome integration into host DNA"/>
    <property type="evidence" value="ECO:0007669"/>
    <property type="project" value="UniProtKB-KW"/>
</dbReference>
<feature type="domain" description="Tyr recombinase" evidence="9">
    <location>
        <begin position="157"/>
        <end position="326"/>
    </location>
</feature>
<keyword evidence="5" id="KW-0229">DNA integration</keyword>
<dbReference type="GO" id="GO:0003677">
    <property type="term" value="F:DNA binding"/>
    <property type="evidence" value="ECO:0007669"/>
    <property type="project" value="UniProtKB-KW"/>
</dbReference>
<dbReference type="InterPro" id="IPR013762">
    <property type="entry name" value="Integrase-like_cat_sf"/>
</dbReference>
<dbReference type="PANTHER" id="PTHR30349:SF64">
    <property type="entry name" value="PROPHAGE INTEGRASE INTD-RELATED"/>
    <property type="match status" value="1"/>
</dbReference>
<comment type="similarity">
    <text evidence="1">Belongs to the 'phage' integrase family.</text>
</comment>